<dbReference type="PROSITE" id="PS00101">
    <property type="entry name" value="HEXAPEP_TRANSFERASES"/>
    <property type="match status" value="1"/>
</dbReference>
<name>A0A1Z4LT80_9CYAN</name>
<dbReference type="PANTHER" id="PTHR43300">
    <property type="entry name" value="ACETYLTRANSFERASE"/>
    <property type="match status" value="1"/>
</dbReference>
<keyword evidence="2 6" id="KW-0808">Transferase</keyword>
<dbReference type="GO" id="GO:0043886">
    <property type="term" value="F:structural constituent of carboxysome shell"/>
    <property type="evidence" value="ECO:0007669"/>
    <property type="project" value="UniProtKB-ARBA"/>
</dbReference>
<evidence type="ECO:0000256" key="2">
    <source>
        <dbReference type="ARBA" id="ARBA00022679"/>
    </source>
</evidence>
<dbReference type="Proteomes" id="UP000218418">
    <property type="component" value="Chromosome"/>
</dbReference>
<keyword evidence="4" id="KW-0220">Diaminopimelate biosynthesis</keyword>
<dbReference type="AlphaFoldDB" id="A0A1Z4LT80"/>
<evidence type="ECO:0000313" key="7">
    <source>
        <dbReference type="Proteomes" id="UP000218418"/>
    </source>
</evidence>
<dbReference type="GO" id="GO:0016740">
    <property type="term" value="F:transferase activity"/>
    <property type="evidence" value="ECO:0007669"/>
    <property type="project" value="UniProtKB-KW"/>
</dbReference>
<dbReference type="InterPro" id="IPR001451">
    <property type="entry name" value="Hexapep"/>
</dbReference>
<organism evidence="6 7">
    <name type="scientific">Calothrix parasitica NIES-267</name>
    <dbReference type="NCBI Taxonomy" id="1973488"/>
    <lineage>
        <taxon>Bacteria</taxon>
        <taxon>Bacillati</taxon>
        <taxon>Cyanobacteriota</taxon>
        <taxon>Cyanophyceae</taxon>
        <taxon>Nostocales</taxon>
        <taxon>Calotrichaceae</taxon>
        <taxon>Calothrix</taxon>
    </lineage>
</organism>
<dbReference type="GO" id="GO:0009085">
    <property type="term" value="P:lysine biosynthetic process"/>
    <property type="evidence" value="ECO:0007669"/>
    <property type="project" value="UniProtKB-KW"/>
</dbReference>
<dbReference type="EMBL" id="AP018227">
    <property type="protein sequence ID" value="BAY84278.1"/>
    <property type="molecule type" value="Genomic_DNA"/>
</dbReference>
<proteinExistence type="predicted"/>
<reference evidence="6 7" key="1">
    <citation type="submission" date="2017-06" db="EMBL/GenBank/DDBJ databases">
        <title>Genome sequencing of cyanobaciteial culture collection at National Institute for Environmental Studies (NIES).</title>
        <authorList>
            <person name="Hirose Y."/>
            <person name="Shimura Y."/>
            <person name="Fujisawa T."/>
            <person name="Nakamura Y."/>
            <person name="Kawachi M."/>
        </authorList>
    </citation>
    <scope>NUCLEOTIDE SEQUENCE [LARGE SCALE GENOMIC DNA]</scope>
    <source>
        <strain evidence="6 7">NIES-267</strain>
    </source>
</reference>
<keyword evidence="7" id="KW-1185">Reference proteome</keyword>
<dbReference type="GO" id="GO:0019877">
    <property type="term" value="P:diaminopimelate biosynthetic process"/>
    <property type="evidence" value="ECO:0007669"/>
    <property type="project" value="UniProtKB-KW"/>
</dbReference>
<dbReference type="InterPro" id="IPR050179">
    <property type="entry name" value="Trans_hexapeptide_repeat"/>
</dbReference>
<keyword evidence="1" id="KW-0028">Amino-acid biosynthesis</keyword>
<accession>A0A1Z4LT80</accession>
<dbReference type="OrthoDB" id="9801697at2"/>
<dbReference type="CDD" id="cd04647">
    <property type="entry name" value="LbH_MAT_like"/>
    <property type="match status" value="1"/>
</dbReference>
<dbReference type="Gene3D" id="2.160.10.10">
    <property type="entry name" value="Hexapeptide repeat proteins"/>
    <property type="match status" value="1"/>
</dbReference>
<keyword evidence="3" id="KW-0677">Repeat</keyword>
<evidence type="ECO:0000256" key="1">
    <source>
        <dbReference type="ARBA" id="ARBA00022605"/>
    </source>
</evidence>
<dbReference type="InterPro" id="IPR018357">
    <property type="entry name" value="Hexapep_transf_CS"/>
</dbReference>
<dbReference type="Pfam" id="PF00132">
    <property type="entry name" value="Hexapep"/>
    <property type="match status" value="1"/>
</dbReference>
<gene>
    <name evidence="6" type="ORF">NIES267_37740</name>
</gene>
<protein>
    <submittedName>
        <fullName evidence="6">Transferase hexapeptide repeat protein</fullName>
    </submittedName>
</protein>
<evidence type="ECO:0000313" key="6">
    <source>
        <dbReference type="EMBL" id="BAY84278.1"/>
    </source>
</evidence>
<sequence>MQTINYPLVKYLIILYFELKRVLLQLRYPTLTIAPGVIVKGSFEIRNKVKVTIGSGSRLNKRVVVYGNGELTIGQNVSINGACIGCETFIQINDYCLISDCFLSDSDYHNLEPHLRHSPPISKVAAPIILKHNVWIGARVTIMKGVTVGENSVVGLGSVIRKSVPDNVVVIGNPQQIVKHFEQPNLSIESAGL</sequence>
<dbReference type="GO" id="GO:0031470">
    <property type="term" value="C:carboxysome"/>
    <property type="evidence" value="ECO:0007669"/>
    <property type="project" value="UniProtKB-ARBA"/>
</dbReference>
<evidence type="ECO:0000256" key="3">
    <source>
        <dbReference type="ARBA" id="ARBA00022737"/>
    </source>
</evidence>
<keyword evidence="5" id="KW-0457">Lysine biosynthesis</keyword>
<dbReference type="SUPFAM" id="SSF51161">
    <property type="entry name" value="Trimeric LpxA-like enzymes"/>
    <property type="match status" value="1"/>
</dbReference>
<dbReference type="PANTHER" id="PTHR43300:SF10">
    <property type="entry name" value="2,3,4,5-TETRAHYDROPYRIDINE-2,6-DICARBOXYLATE N-ACETYLTRANSFERASE"/>
    <property type="match status" value="1"/>
</dbReference>
<evidence type="ECO:0000256" key="5">
    <source>
        <dbReference type="ARBA" id="ARBA00023154"/>
    </source>
</evidence>
<evidence type="ECO:0000256" key="4">
    <source>
        <dbReference type="ARBA" id="ARBA00022915"/>
    </source>
</evidence>
<dbReference type="InterPro" id="IPR011004">
    <property type="entry name" value="Trimer_LpxA-like_sf"/>
</dbReference>